<accession>U1GB74</accession>
<dbReference type="InterPro" id="IPR036188">
    <property type="entry name" value="FAD/NAD-bd_sf"/>
</dbReference>
<dbReference type="Pfam" id="PF01593">
    <property type="entry name" value="Amino_oxidase"/>
    <property type="match status" value="1"/>
</dbReference>
<dbReference type="EC" id="1.4.3.-" evidence="6"/>
<keyword evidence="7" id="KW-0732">Signal</keyword>
<dbReference type="SUPFAM" id="SSF51905">
    <property type="entry name" value="FAD/NAD(P)-binding domain"/>
    <property type="match status" value="1"/>
</dbReference>
<dbReference type="PANTHER" id="PTHR43563:SF14">
    <property type="entry name" value="AMINE OXIDASE"/>
    <property type="match status" value="1"/>
</dbReference>
<keyword evidence="10" id="KW-1185">Reference proteome</keyword>
<dbReference type="InterPro" id="IPR002937">
    <property type="entry name" value="Amino_oxidase"/>
</dbReference>
<keyword evidence="6" id="KW-0274">FAD</keyword>
<evidence type="ECO:0000256" key="2">
    <source>
        <dbReference type="ARBA" id="ARBA00005995"/>
    </source>
</evidence>
<organism evidence="9 10">
    <name type="scientific">Endocarpon pusillum (strain Z07020 / HMAS-L-300199)</name>
    <name type="common">Lichen-forming fungus</name>
    <dbReference type="NCBI Taxonomy" id="1263415"/>
    <lineage>
        <taxon>Eukaryota</taxon>
        <taxon>Fungi</taxon>
        <taxon>Dikarya</taxon>
        <taxon>Ascomycota</taxon>
        <taxon>Pezizomycotina</taxon>
        <taxon>Eurotiomycetes</taxon>
        <taxon>Chaetothyriomycetidae</taxon>
        <taxon>Verrucariales</taxon>
        <taxon>Verrucariaceae</taxon>
        <taxon>Endocarpon</taxon>
    </lineage>
</organism>
<dbReference type="PRINTS" id="PR00757">
    <property type="entry name" value="AMINEOXDASEF"/>
</dbReference>
<dbReference type="SUPFAM" id="SSF54373">
    <property type="entry name" value="FAD-linked reductases, C-terminal domain"/>
    <property type="match status" value="1"/>
</dbReference>
<evidence type="ECO:0000256" key="4">
    <source>
        <dbReference type="ARBA" id="ARBA00048448"/>
    </source>
</evidence>
<dbReference type="GO" id="GO:0097621">
    <property type="term" value="F:monoamine oxidase activity"/>
    <property type="evidence" value="ECO:0007669"/>
    <property type="project" value="UniProtKB-EC"/>
</dbReference>
<proteinExistence type="inferred from homology"/>
<dbReference type="OrthoDB" id="5046242at2759"/>
<evidence type="ECO:0000256" key="1">
    <source>
        <dbReference type="ARBA" id="ARBA00001974"/>
    </source>
</evidence>
<dbReference type="InterPro" id="IPR050703">
    <property type="entry name" value="Flavin_MAO"/>
</dbReference>
<dbReference type="PANTHER" id="PTHR43563">
    <property type="entry name" value="AMINE OXIDASE"/>
    <property type="match status" value="1"/>
</dbReference>
<dbReference type="Gene3D" id="1.10.405.10">
    <property type="entry name" value="Guanine Nucleotide Dissociation Inhibitor, domain 1"/>
    <property type="match status" value="1"/>
</dbReference>
<dbReference type="Gene3D" id="3.50.50.60">
    <property type="entry name" value="FAD/NAD(P)-binding domain"/>
    <property type="match status" value="1"/>
</dbReference>
<feature type="binding site" evidence="5">
    <location>
        <position position="453"/>
    </location>
    <ligand>
        <name>FAD</name>
        <dbReference type="ChEBI" id="CHEBI:57692"/>
    </ligand>
</feature>
<comment type="catalytic activity">
    <reaction evidence="4">
        <text>a secondary aliphatic amine + O2 + H2O = a primary amine + an aldehyde + H2O2</text>
        <dbReference type="Rhea" id="RHEA:26414"/>
        <dbReference type="ChEBI" id="CHEBI:15377"/>
        <dbReference type="ChEBI" id="CHEBI:15379"/>
        <dbReference type="ChEBI" id="CHEBI:16240"/>
        <dbReference type="ChEBI" id="CHEBI:17478"/>
        <dbReference type="ChEBI" id="CHEBI:58855"/>
        <dbReference type="ChEBI" id="CHEBI:65296"/>
        <dbReference type="EC" id="1.4.3.4"/>
    </reaction>
</comment>
<evidence type="ECO:0000256" key="3">
    <source>
        <dbReference type="ARBA" id="ARBA00023002"/>
    </source>
</evidence>
<feature type="signal peptide" evidence="7">
    <location>
        <begin position="1"/>
        <end position="18"/>
    </location>
</feature>
<dbReference type="AlphaFoldDB" id="U1GB74"/>
<evidence type="ECO:0000256" key="7">
    <source>
        <dbReference type="SAM" id="SignalP"/>
    </source>
</evidence>
<comment type="similarity">
    <text evidence="2 6">Belongs to the flavin monoamine oxidase family.</text>
</comment>
<evidence type="ECO:0000313" key="10">
    <source>
        <dbReference type="Proteomes" id="UP000019373"/>
    </source>
</evidence>
<keyword evidence="6" id="KW-0285">Flavoprotein</keyword>
<feature type="binding site" evidence="5">
    <location>
        <position position="370"/>
    </location>
    <ligand>
        <name>substrate</name>
    </ligand>
</feature>
<sequence length="480" mass="51216">MHLLLLWAVAGLLRSTLACTAPEAVDVAIVGGGLAGLSAAVQLAAANKSVMVIEARDRVGGRVLNVELPNGGIIEAGAEFIGPTQDRVISLAAELGLGTFATYNTGENVLWHNGTRLTYSTAGPDVAPPIDTLSLIQLATALAELNSMALEINASAPWTHPRAVEWDSMTFGSWLDNATPLQSARFLFDVATTSIFAAEPRDLSLLYTLAYIAAAGNETTPGTFERLTATAGGAQDRRVTGGTQLLAVRLAERLGMEHISLSTPVRHIKRIDEGYKVTADGLALRAKQVVIAMSPPLAARIDYEPILPAIRDQLTQRLPMGSMGKAVALYDTPFWRDDGLNGQAASDTGIVRSTFDSSPEDGSYGAMLGFIAADQMRKFDAKSEDEIKAEVVKDFVNYFGPKAASPTSWVIQRWDNEKFSRGGPVAFAPPGVLTQHGPALQQGFEGIHFAGTESAPYWIGYMDGAIRSGERVAKEVLETS</sequence>
<dbReference type="eggNOG" id="KOG0029">
    <property type="taxonomic scope" value="Eukaryota"/>
</dbReference>
<dbReference type="RefSeq" id="XP_007805031.1">
    <property type="nucleotide sequence ID" value="XM_007806840.1"/>
</dbReference>
<reference evidence="10" key="1">
    <citation type="journal article" date="2014" name="BMC Genomics">
        <title>Genome characteristics reveal the impact of lichenization on lichen-forming fungus Endocarpon pusillum Hedwig (Verrucariales, Ascomycota).</title>
        <authorList>
            <person name="Wang Y.-Y."/>
            <person name="Liu B."/>
            <person name="Zhang X.-Y."/>
            <person name="Zhou Q.-M."/>
            <person name="Zhang T."/>
            <person name="Li H."/>
            <person name="Yu Y.-F."/>
            <person name="Zhang X.-L."/>
            <person name="Hao X.-Y."/>
            <person name="Wang M."/>
            <person name="Wang L."/>
            <person name="Wei J.-C."/>
        </authorList>
    </citation>
    <scope>NUCLEOTIDE SEQUENCE [LARGE SCALE GENOMIC DNA]</scope>
    <source>
        <strain evidence="10">Z07020 / HMAS-L-300199</strain>
    </source>
</reference>
<dbReference type="InterPro" id="IPR001613">
    <property type="entry name" value="Flavin_amine_oxidase"/>
</dbReference>
<dbReference type="HOGENOM" id="CLU_004498_0_4_1"/>
<feature type="chain" id="PRO_5004612265" description="Amine oxidase" evidence="7">
    <location>
        <begin position="19"/>
        <end position="480"/>
    </location>
</feature>
<keyword evidence="3 6" id="KW-0560">Oxidoreductase</keyword>
<gene>
    <name evidence="9" type="ORF">EPUS_03977</name>
</gene>
<dbReference type="Proteomes" id="UP000019373">
    <property type="component" value="Unassembled WGS sequence"/>
</dbReference>
<dbReference type="EMBL" id="KE721457">
    <property type="protein sequence ID" value="ERF69273.1"/>
    <property type="molecule type" value="Genomic_DNA"/>
</dbReference>
<protein>
    <recommendedName>
        <fullName evidence="6">Amine oxidase</fullName>
        <ecNumber evidence="6">1.4.3.-</ecNumber>
    </recommendedName>
</protein>
<name>U1GB74_ENDPU</name>
<evidence type="ECO:0000313" key="9">
    <source>
        <dbReference type="EMBL" id="ERF69273.1"/>
    </source>
</evidence>
<dbReference type="GeneID" id="19239012"/>
<comment type="cofactor">
    <cofactor evidence="1 6">
        <name>FAD</name>
        <dbReference type="ChEBI" id="CHEBI:57692"/>
    </cofactor>
</comment>
<dbReference type="OMA" id="PIHWAGT"/>
<feature type="binding site" evidence="5">
    <location>
        <begin position="54"/>
        <end position="55"/>
    </location>
    <ligand>
        <name>FAD</name>
        <dbReference type="ChEBI" id="CHEBI:57692"/>
    </ligand>
</feature>
<feature type="binding site" evidence="5">
    <location>
        <position position="265"/>
    </location>
    <ligand>
        <name>FAD</name>
        <dbReference type="ChEBI" id="CHEBI:57692"/>
    </ligand>
</feature>
<evidence type="ECO:0000259" key="8">
    <source>
        <dbReference type="Pfam" id="PF01593"/>
    </source>
</evidence>
<feature type="domain" description="Amine oxidase" evidence="8">
    <location>
        <begin position="34"/>
        <end position="477"/>
    </location>
</feature>
<dbReference type="Gene3D" id="3.90.660.10">
    <property type="match status" value="1"/>
</dbReference>
<evidence type="ECO:0000256" key="5">
    <source>
        <dbReference type="PIRSR" id="PIRSR601613-1"/>
    </source>
</evidence>
<evidence type="ECO:0000256" key="6">
    <source>
        <dbReference type="RuleBase" id="RU362067"/>
    </source>
</evidence>